<sequence>MSWNNFLGLSAGVTKLNYELLPFDHPIFIVFSSGTTGKPKCTAHCTGGENDVYFYYTTTGWIMWNSLPSAMMSGASIVTFEGNPLGPKIRVLWDMAEEVGVTKFGTSPRYLQTLEDNGYYPKDRHDLSKLDIITTTGSPLKSSKYDYYTTRSKNMYF</sequence>
<evidence type="ECO:0000313" key="3">
    <source>
        <dbReference type="Proteomes" id="UP000245591"/>
    </source>
</evidence>
<dbReference type="Proteomes" id="UP000245591">
    <property type="component" value="Unassembled WGS sequence"/>
</dbReference>
<proteinExistence type="predicted"/>
<dbReference type="InterPro" id="IPR042099">
    <property type="entry name" value="ANL_N_sf"/>
</dbReference>
<dbReference type="GO" id="GO:0030729">
    <property type="term" value="F:acetoacetate-CoA ligase activity"/>
    <property type="evidence" value="ECO:0007669"/>
    <property type="project" value="TreeGrafter"/>
</dbReference>
<accession>A0A2U1JBC6</accession>
<reference evidence="2 3" key="1">
    <citation type="journal article" date="2018" name="MBio">
        <title>Comparative Genomics Reveals the Core Gene Toolbox for the Fungus-Insect Symbiosis.</title>
        <authorList>
            <person name="Wang Y."/>
            <person name="Stata M."/>
            <person name="Wang W."/>
            <person name="Stajich J.E."/>
            <person name="White M.M."/>
            <person name="Moncalvo J.M."/>
        </authorList>
    </citation>
    <scope>NUCLEOTIDE SEQUENCE [LARGE SCALE GENOMIC DNA]</scope>
    <source>
        <strain evidence="2 3">AUS-126-30</strain>
    </source>
</reference>
<dbReference type="EMBL" id="MBFU01000079">
    <property type="protein sequence ID" value="PWA02410.1"/>
    <property type="molecule type" value="Genomic_DNA"/>
</dbReference>
<dbReference type="SUPFAM" id="SSF56801">
    <property type="entry name" value="Acetyl-CoA synthetase-like"/>
    <property type="match status" value="1"/>
</dbReference>
<dbReference type="PANTHER" id="PTHR42921">
    <property type="entry name" value="ACETOACETYL-COA SYNTHETASE"/>
    <property type="match status" value="1"/>
</dbReference>
<evidence type="ECO:0000313" key="2">
    <source>
        <dbReference type="EMBL" id="PWA02410.1"/>
    </source>
</evidence>
<dbReference type="Gene3D" id="3.40.50.12780">
    <property type="entry name" value="N-terminal domain of ligase-like"/>
    <property type="match status" value="1"/>
</dbReference>
<dbReference type="Pfam" id="PF00501">
    <property type="entry name" value="AMP-binding"/>
    <property type="match status" value="1"/>
</dbReference>
<comment type="caution">
    <text evidence="2">The sequence shown here is derived from an EMBL/GenBank/DDBJ whole genome shotgun (WGS) entry which is preliminary data.</text>
</comment>
<keyword evidence="3" id="KW-1185">Reference proteome</keyword>
<organism evidence="2 3">
    <name type="scientific">Smittium angustum</name>
    <dbReference type="NCBI Taxonomy" id="133377"/>
    <lineage>
        <taxon>Eukaryota</taxon>
        <taxon>Fungi</taxon>
        <taxon>Fungi incertae sedis</taxon>
        <taxon>Zoopagomycota</taxon>
        <taxon>Kickxellomycotina</taxon>
        <taxon>Harpellomycetes</taxon>
        <taxon>Harpellales</taxon>
        <taxon>Legeriomycetaceae</taxon>
        <taxon>Smittium</taxon>
    </lineage>
</organism>
<dbReference type="InterPro" id="IPR000873">
    <property type="entry name" value="AMP-dep_synth/lig_dom"/>
</dbReference>
<evidence type="ECO:0000259" key="1">
    <source>
        <dbReference type="Pfam" id="PF00501"/>
    </source>
</evidence>
<protein>
    <recommendedName>
        <fullName evidence="1">AMP-dependent synthetase/ligase domain-containing protein</fullName>
    </recommendedName>
</protein>
<dbReference type="PANTHER" id="PTHR42921:SF1">
    <property type="entry name" value="ACETOACETYL-COA SYNTHETASE"/>
    <property type="match status" value="1"/>
</dbReference>
<feature type="domain" description="AMP-dependent synthetase/ligase" evidence="1">
    <location>
        <begin position="24"/>
        <end position="143"/>
    </location>
</feature>
<name>A0A2U1JBC6_SMIAN</name>
<dbReference type="AlphaFoldDB" id="A0A2U1JBC6"/>
<gene>
    <name evidence="2" type="ORF">BB558_001449</name>
</gene>
<dbReference type="InterPro" id="IPR020845">
    <property type="entry name" value="AMP-binding_CS"/>
</dbReference>
<dbReference type="PROSITE" id="PS00455">
    <property type="entry name" value="AMP_BINDING"/>
    <property type="match status" value="1"/>
</dbReference>